<dbReference type="Gene3D" id="2.40.50.90">
    <property type="match status" value="1"/>
</dbReference>
<feature type="non-terminal residue" evidence="2">
    <location>
        <position position="449"/>
    </location>
</feature>
<comment type="caution">
    <text evidence="2">The sequence shown here is derived from an EMBL/GenBank/DDBJ whole genome shotgun (WGS) entry which is preliminary data.</text>
</comment>
<keyword evidence="3" id="KW-1185">Reference proteome</keyword>
<evidence type="ECO:0000256" key="1">
    <source>
        <dbReference type="SAM" id="MobiDB-lite"/>
    </source>
</evidence>
<dbReference type="Proteomes" id="UP001432322">
    <property type="component" value="Unassembled WGS sequence"/>
</dbReference>
<organism evidence="2 3">
    <name type="scientific">Pristionchus fissidentatus</name>
    <dbReference type="NCBI Taxonomy" id="1538716"/>
    <lineage>
        <taxon>Eukaryota</taxon>
        <taxon>Metazoa</taxon>
        <taxon>Ecdysozoa</taxon>
        <taxon>Nematoda</taxon>
        <taxon>Chromadorea</taxon>
        <taxon>Rhabditida</taxon>
        <taxon>Rhabditina</taxon>
        <taxon>Diplogasteromorpha</taxon>
        <taxon>Diplogasteroidea</taxon>
        <taxon>Neodiplogasteridae</taxon>
        <taxon>Pristionchus</taxon>
    </lineage>
</organism>
<feature type="compositionally biased region" description="Acidic residues" evidence="1">
    <location>
        <begin position="437"/>
        <end position="449"/>
    </location>
</feature>
<sequence>RDLQMTDALFKRSRSKSPIFSLKAIIRRPKGGQTAQSTNPQDVVRNEEKELLQNGFYDEGEGATKKRKCKINRIPMITTAEVTVVTVHSPSFIFVRPTNHITPKLVLREPAVLAPLAEHELTVDYYVMCPIEDRAYGRARILKILPLQKGTTDADVLLILIDVGARVWAKSSALCSMDPDISLGTKDLAYHPWQIIAVSLAGIYPKKTPSNPNRLWSKDVRDKLQRLCEGYLKFKAKAITMSVTNNESGIASTVSLFGLRVQPKPKEEGEPKTREEEEMRKRMSKQQQNVPPEEIDMGSLLSGALPHEVFFIRLYDGRKQERFEMQLTEEEENIEATAHTQLDEFRKMPIPEWKKELKESEPKPDDWIKPLSEIQIKDMTIEWLKANHYEYESHYYMSLEGAHTISPWEFYGRPIKIVVDKKKKKMDASGKTAEGVEGNEEEEEEENDE</sequence>
<feature type="region of interest" description="Disordered" evidence="1">
    <location>
        <begin position="262"/>
        <end position="292"/>
    </location>
</feature>
<reference evidence="2" key="1">
    <citation type="submission" date="2023-10" db="EMBL/GenBank/DDBJ databases">
        <title>Genome assembly of Pristionchus species.</title>
        <authorList>
            <person name="Yoshida K."/>
            <person name="Sommer R.J."/>
        </authorList>
    </citation>
    <scope>NUCLEOTIDE SEQUENCE</scope>
    <source>
        <strain evidence="2">RS5133</strain>
    </source>
</reference>
<dbReference type="Gene3D" id="2.30.30.140">
    <property type="match status" value="1"/>
</dbReference>
<dbReference type="AlphaFoldDB" id="A0AAV5VZ82"/>
<feature type="region of interest" description="Disordered" evidence="1">
    <location>
        <begin position="421"/>
        <end position="449"/>
    </location>
</feature>
<name>A0AAV5VZ82_9BILA</name>
<dbReference type="InterPro" id="IPR035437">
    <property type="entry name" value="SNase_OB-fold_sf"/>
</dbReference>
<evidence type="ECO:0000313" key="2">
    <source>
        <dbReference type="EMBL" id="GMT24881.1"/>
    </source>
</evidence>
<feature type="non-terminal residue" evidence="2">
    <location>
        <position position="1"/>
    </location>
</feature>
<proteinExistence type="predicted"/>
<protein>
    <recommendedName>
        <fullName evidence="4">Ribosomal protein</fullName>
    </recommendedName>
</protein>
<dbReference type="EMBL" id="BTSY01000004">
    <property type="protein sequence ID" value="GMT24881.1"/>
    <property type="molecule type" value="Genomic_DNA"/>
</dbReference>
<accession>A0AAV5VZ82</accession>
<evidence type="ECO:0000313" key="3">
    <source>
        <dbReference type="Proteomes" id="UP001432322"/>
    </source>
</evidence>
<feature type="compositionally biased region" description="Basic and acidic residues" evidence="1">
    <location>
        <begin position="264"/>
        <end position="281"/>
    </location>
</feature>
<evidence type="ECO:0008006" key="4">
    <source>
        <dbReference type="Google" id="ProtNLM"/>
    </source>
</evidence>
<gene>
    <name evidence="2" type="ORF">PFISCL1PPCAC_16178</name>
</gene>